<keyword evidence="2" id="KW-1185">Reference proteome</keyword>
<evidence type="ECO:0000313" key="2">
    <source>
        <dbReference type="Proteomes" id="UP001164746"/>
    </source>
</evidence>
<dbReference type="PANTHER" id="PTHR46601:SF2">
    <property type="entry name" value="UBIQUITIN-LIKE PROTEASE FAMILY PROFILE DOMAIN-CONTAINING PROTEIN"/>
    <property type="match status" value="1"/>
</dbReference>
<proteinExistence type="predicted"/>
<dbReference type="PANTHER" id="PTHR46601">
    <property type="entry name" value="ULP_PROTEASE DOMAIN-CONTAINING PROTEIN"/>
    <property type="match status" value="1"/>
</dbReference>
<protein>
    <submittedName>
        <fullName evidence="1">Uncharacterized protein</fullName>
    </submittedName>
</protein>
<reference evidence="1" key="1">
    <citation type="submission" date="2022-11" db="EMBL/GenBank/DDBJ databases">
        <title>Centuries of genome instability and evolution in soft-shell clam transmissible cancer (bioRxiv).</title>
        <authorList>
            <person name="Hart S.F.M."/>
            <person name="Yonemitsu M.A."/>
            <person name="Giersch R.M."/>
            <person name="Beal B.F."/>
            <person name="Arriagada G."/>
            <person name="Davis B.W."/>
            <person name="Ostrander E.A."/>
            <person name="Goff S.P."/>
            <person name="Metzger M.J."/>
        </authorList>
    </citation>
    <scope>NUCLEOTIDE SEQUENCE</scope>
    <source>
        <strain evidence="1">MELC-2E11</strain>
        <tissue evidence="1">Siphon/mantle</tissue>
    </source>
</reference>
<sequence>MTTHQMKSRKIRRITSIAPKKKEVTEFFERDDNSRMKADKKATITQKGCKKQIRLLNDDIKHLHAKYISEKKKKISYSLFCKLKPFWVIKPTFRDRQTCLCKIHDNLDMKLTTAINNNMYHSRSVNDLLKCLTCDGSLDKKECMYRECNGCKGRSIPLNENIDRGRQVVWRVWRNKRIEIPKKDEVGSQTVRTVTKTVKEKDQGTLDQLNDEIQAEAQRASRHVFNIRHQYQAISRLKENLKAEDVLIHIDFSENYNCKYHQEIQSILYGASQTQVSIHTGVAYTREKTYSFTSFSDCLKHNPAAIWAHLEPIMTFLKEKSNVSVLHILSDGPTTQYRNKQNFYLFSTKLFELGFQRGTWNFLEASHGKGAADGIGAAVKQHADRAVNTRSVDITNAEDMIRALKMTNTSVELFEVKEEAVERIEKELPKQLKVVPNTMKIHQNNIYYVVFLYYEQVMVKERGEVLSRVLSCFCSRPNICSCYGNSKCSFIDAQVNESLLLPVDTVDESLIGQFCMVLYDGIPYPGKVLDVDESDLHVQVMHKIGRNRYFWPLLPDICWYHSDNVITVLSTEPQPVTKRHMKIDEKLFDAIESNVE</sequence>
<evidence type="ECO:0000313" key="1">
    <source>
        <dbReference type="EMBL" id="WAR19948.1"/>
    </source>
</evidence>
<gene>
    <name evidence="1" type="ORF">MAR_001786</name>
</gene>
<dbReference type="Proteomes" id="UP001164746">
    <property type="component" value="Chromosome 11"/>
</dbReference>
<accession>A0ABY7FCR6</accession>
<name>A0ABY7FCR6_MYAAR</name>
<dbReference type="EMBL" id="CP111022">
    <property type="protein sequence ID" value="WAR19948.1"/>
    <property type="molecule type" value="Genomic_DNA"/>
</dbReference>
<organism evidence="1 2">
    <name type="scientific">Mya arenaria</name>
    <name type="common">Soft-shell clam</name>
    <dbReference type="NCBI Taxonomy" id="6604"/>
    <lineage>
        <taxon>Eukaryota</taxon>
        <taxon>Metazoa</taxon>
        <taxon>Spiralia</taxon>
        <taxon>Lophotrochozoa</taxon>
        <taxon>Mollusca</taxon>
        <taxon>Bivalvia</taxon>
        <taxon>Autobranchia</taxon>
        <taxon>Heteroconchia</taxon>
        <taxon>Euheterodonta</taxon>
        <taxon>Imparidentia</taxon>
        <taxon>Neoheterodontei</taxon>
        <taxon>Myida</taxon>
        <taxon>Myoidea</taxon>
        <taxon>Myidae</taxon>
        <taxon>Mya</taxon>
    </lineage>
</organism>